<sequence>MKPCLLILCPSPPSTLARLAEHFDCHYAPDAESRRTTIAEHAASIQMVLTTGAVGLAGAEIARLPALQLVSALGVGYENIDLGAARERGIALCSGAGSNAASVADHAMALLLAAIRDLRNLDIACRAGLWRTQLPAQDGVGGKRVGILGLGAIGERIATRAMAFEMSVGYHNRTPKDASPHRYFDSPLALARWADCLVVAIPGGAATHHLVGREMLEALGAGGYLVNVGRGSVVDTAALADALRRQVIRGAALDVYESEPLPPQELVALDNVILCPHLGGNSPQAVAQALTQFIENVRRHFAGEPLLTPL</sequence>
<evidence type="ECO:0000259" key="6">
    <source>
        <dbReference type="Pfam" id="PF02826"/>
    </source>
</evidence>
<dbReference type="Proteomes" id="UP000243778">
    <property type="component" value="Unassembled WGS sequence"/>
</dbReference>
<reference evidence="8" key="1">
    <citation type="submission" date="2016-10" db="EMBL/GenBank/DDBJ databases">
        <authorList>
            <person name="Varghese N."/>
            <person name="Submissions S."/>
        </authorList>
    </citation>
    <scope>NUCLEOTIDE SEQUENCE [LARGE SCALE GENOMIC DNA]</scope>
    <source>
        <strain evidence="8">NRRL B-59562</strain>
    </source>
</reference>
<dbReference type="GO" id="GO:0030267">
    <property type="term" value="F:glyoxylate reductase (NADPH) activity"/>
    <property type="evidence" value="ECO:0007669"/>
    <property type="project" value="TreeGrafter"/>
</dbReference>
<keyword evidence="1" id="KW-0521">NADP</keyword>
<evidence type="ECO:0000313" key="7">
    <source>
        <dbReference type="EMBL" id="SDW75681.1"/>
    </source>
</evidence>
<comment type="similarity">
    <text evidence="4">Belongs to the D-isomer specific 2-hydroxyacid dehydrogenase family.</text>
</comment>
<dbReference type="GO" id="GO:0016618">
    <property type="term" value="F:hydroxypyruvate reductase [NAD(P)H] activity"/>
    <property type="evidence" value="ECO:0007669"/>
    <property type="project" value="TreeGrafter"/>
</dbReference>
<dbReference type="InterPro" id="IPR029752">
    <property type="entry name" value="D-isomer_DH_CS1"/>
</dbReference>
<keyword evidence="8" id="KW-1185">Reference proteome</keyword>
<evidence type="ECO:0000256" key="2">
    <source>
        <dbReference type="ARBA" id="ARBA00023002"/>
    </source>
</evidence>
<dbReference type="STRING" id="1007099.SAMN05216287_1437"/>
<dbReference type="CDD" id="cd12156">
    <property type="entry name" value="HPPR"/>
    <property type="match status" value="1"/>
</dbReference>
<accession>A0A1H2W574</accession>
<dbReference type="Pfam" id="PF02826">
    <property type="entry name" value="2-Hacid_dh_C"/>
    <property type="match status" value="1"/>
</dbReference>
<feature type="domain" description="D-isomer specific 2-hydroxyacid dehydrogenase catalytic" evidence="5">
    <location>
        <begin position="12"/>
        <end position="308"/>
    </location>
</feature>
<evidence type="ECO:0000256" key="1">
    <source>
        <dbReference type="ARBA" id="ARBA00022857"/>
    </source>
</evidence>
<evidence type="ECO:0000313" key="8">
    <source>
        <dbReference type="Proteomes" id="UP000243778"/>
    </source>
</evidence>
<feature type="domain" description="D-isomer specific 2-hydroxyacid dehydrogenase NAD-binding" evidence="6">
    <location>
        <begin position="108"/>
        <end position="279"/>
    </location>
</feature>
<dbReference type="Gene3D" id="3.40.50.720">
    <property type="entry name" value="NAD(P)-binding Rossmann-like Domain"/>
    <property type="match status" value="2"/>
</dbReference>
<protein>
    <submittedName>
        <fullName evidence="7">Lactate dehydrogenase</fullName>
    </submittedName>
</protein>
<dbReference type="GO" id="GO:0005829">
    <property type="term" value="C:cytosol"/>
    <property type="evidence" value="ECO:0007669"/>
    <property type="project" value="TreeGrafter"/>
</dbReference>
<dbReference type="PANTHER" id="PTHR10996:SF178">
    <property type="entry name" value="2-HYDROXYACID DEHYDROGENASE YGL185C-RELATED"/>
    <property type="match status" value="1"/>
</dbReference>
<evidence type="ECO:0000256" key="3">
    <source>
        <dbReference type="ARBA" id="ARBA00023027"/>
    </source>
</evidence>
<gene>
    <name evidence="7" type="ORF">SAMN05216287_1437</name>
</gene>
<dbReference type="Pfam" id="PF00389">
    <property type="entry name" value="2-Hacid_dh"/>
    <property type="match status" value="1"/>
</dbReference>
<keyword evidence="2 4" id="KW-0560">Oxidoreductase</keyword>
<name>A0A1H2W574_9PSED</name>
<dbReference type="SUPFAM" id="SSF51735">
    <property type="entry name" value="NAD(P)-binding Rossmann-fold domains"/>
    <property type="match status" value="1"/>
</dbReference>
<dbReference type="PROSITE" id="PS00065">
    <property type="entry name" value="D_2_HYDROXYACID_DH_1"/>
    <property type="match status" value="1"/>
</dbReference>
<organism evidence="7 8">
    <name type="scientific">Pseudomonas kuykendallii</name>
    <dbReference type="NCBI Taxonomy" id="1007099"/>
    <lineage>
        <taxon>Bacteria</taxon>
        <taxon>Pseudomonadati</taxon>
        <taxon>Pseudomonadota</taxon>
        <taxon>Gammaproteobacteria</taxon>
        <taxon>Pseudomonadales</taxon>
        <taxon>Pseudomonadaceae</taxon>
        <taxon>Pseudomonas</taxon>
    </lineage>
</organism>
<dbReference type="InterPro" id="IPR050223">
    <property type="entry name" value="D-isomer_2-hydroxyacid_DH"/>
</dbReference>
<proteinExistence type="inferred from homology"/>
<evidence type="ECO:0000256" key="4">
    <source>
        <dbReference type="RuleBase" id="RU003719"/>
    </source>
</evidence>
<evidence type="ECO:0000259" key="5">
    <source>
        <dbReference type="Pfam" id="PF00389"/>
    </source>
</evidence>
<dbReference type="SUPFAM" id="SSF52283">
    <property type="entry name" value="Formate/glycerate dehydrogenase catalytic domain-like"/>
    <property type="match status" value="1"/>
</dbReference>
<dbReference type="InterPro" id="IPR036291">
    <property type="entry name" value="NAD(P)-bd_dom_sf"/>
</dbReference>
<dbReference type="InterPro" id="IPR006139">
    <property type="entry name" value="D-isomer_2_OHA_DH_cat_dom"/>
</dbReference>
<keyword evidence="3" id="KW-0520">NAD</keyword>
<dbReference type="RefSeq" id="WP_090225919.1">
    <property type="nucleotide sequence ID" value="NZ_FNNU01000002.1"/>
</dbReference>
<dbReference type="AlphaFoldDB" id="A0A1H2W574"/>
<dbReference type="PANTHER" id="PTHR10996">
    <property type="entry name" value="2-HYDROXYACID DEHYDROGENASE-RELATED"/>
    <property type="match status" value="1"/>
</dbReference>
<dbReference type="InterPro" id="IPR006140">
    <property type="entry name" value="D-isomer_DH_NAD-bd"/>
</dbReference>
<dbReference type="FunFam" id="3.40.50.720:FF:000213">
    <property type="entry name" value="Putative 2-hydroxyacid dehydrogenase"/>
    <property type="match status" value="1"/>
</dbReference>
<dbReference type="OrthoDB" id="9805416at2"/>
<dbReference type="EMBL" id="FNNU01000002">
    <property type="protein sequence ID" value="SDW75681.1"/>
    <property type="molecule type" value="Genomic_DNA"/>
</dbReference>
<dbReference type="GO" id="GO:0051287">
    <property type="term" value="F:NAD binding"/>
    <property type="evidence" value="ECO:0007669"/>
    <property type="project" value="InterPro"/>
</dbReference>